<dbReference type="Proteomes" id="UP000827892">
    <property type="component" value="Chromosome III"/>
</dbReference>
<evidence type="ECO:0000256" key="1">
    <source>
        <dbReference type="SAM" id="MobiDB-lite"/>
    </source>
</evidence>
<feature type="compositionally biased region" description="Low complexity" evidence="1">
    <location>
        <begin position="24"/>
        <end position="42"/>
    </location>
</feature>
<gene>
    <name evidence="2" type="ORF">L3Y34_002173</name>
</gene>
<organism evidence="2 3">
    <name type="scientific">Caenorhabditis briggsae</name>
    <dbReference type="NCBI Taxonomy" id="6238"/>
    <lineage>
        <taxon>Eukaryota</taxon>
        <taxon>Metazoa</taxon>
        <taxon>Ecdysozoa</taxon>
        <taxon>Nematoda</taxon>
        <taxon>Chromadorea</taxon>
        <taxon>Rhabditida</taxon>
        <taxon>Rhabditina</taxon>
        <taxon>Rhabditomorpha</taxon>
        <taxon>Rhabditoidea</taxon>
        <taxon>Rhabditidae</taxon>
        <taxon>Peloderinae</taxon>
        <taxon>Caenorhabditis</taxon>
    </lineage>
</organism>
<evidence type="ECO:0000313" key="2">
    <source>
        <dbReference type="EMBL" id="ULU02403.1"/>
    </source>
</evidence>
<evidence type="ECO:0000313" key="3">
    <source>
        <dbReference type="Proteomes" id="UP000827892"/>
    </source>
</evidence>
<feature type="region of interest" description="Disordered" evidence="1">
    <location>
        <begin position="24"/>
        <end position="48"/>
    </location>
</feature>
<accession>A0AAE9DE14</accession>
<sequence length="67" mass="7647">MPLSTTHTHYNLFQRAYERLGKYSVSPSAPSTSSQSSQESTSDVIPQTFGNMTTEGHMWYYQQPSHF</sequence>
<dbReference type="AlphaFoldDB" id="A0AAE9DE14"/>
<protein>
    <submittedName>
        <fullName evidence="2">Uncharacterized protein</fullName>
    </submittedName>
</protein>
<dbReference type="EMBL" id="CP090893">
    <property type="protein sequence ID" value="ULU02403.1"/>
    <property type="molecule type" value="Genomic_DNA"/>
</dbReference>
<reference evidence="2 3" key="1">
    <citation type="submission" date="2022-05" db="EMBL/GenBank/DDBJ databases">
        <title>Chromosome-level reference genomes for two strains of Caenorhabditis briggsae: an improved platform for comparative genomics.</title>
        <authorList>
            <person name="Stevens L."/>
            <person name="Andersen E.C."/>
        </authorList>
    </citation>
    <scope>NUCLEOTIDE SEQUENCE [LARGE SCALE GENOMIC DNA]</scope>
    <source>
        <strain evidence="2">QX1410_ONT</strain>
        <tissue evidence="2">Whole-organism</tissue>
    </source>
</reference>
<name>A0AAE9DE14_CAEBR</name>
<proteinExistence type="predicted"/>